<accession>A0A8R1E1T7</accession>
<sequence>MEVEQMSNRDMIERSLCATEKAIDLIREGDLARRTTALELRDMQISMHEDFERLRGLMRDFDDQIYKERTENAKWMDRKLAKARATADQALSSILMVKDVQLLEKKVDILKDSVIQVNKAYYNYEKNADMQDLMDQVTEMVYRTEKKEKDALDGKITDEKTMESAFRGAIEGLFGLKSANPRVMEEAKKLAAELRVFRDAAANNNFHTMIAKQDAYKESDVISDCSERSFTSGSKSTSSSSKQTSAEKVSRTSSSQMTL</sequence>
<dbReference type="EnsemblMetazoa" id="CJA17722.1">
    <property type="protein sequence ID" value="CJA17722.1"/>
    <property type="gene ID" value="WBGene00136926"/>
</dbReference>
<evidence type="ECO:0000313" key="3">
    <source>
        <dbReference type="Proteomes" id="UP000005237"/>
    </source>
</evidence>
<feature type="compositionally biased region" description="Low complexity" evidence="1">
    <location>
        <begin position="228"/>
        <end position="247"/>
    </location>
</feature>
<reference evidence="3" key="1">
    <citation type="submission" date="2010-08" db="EMBL/GenBank/DDBJ databases">
        <authorList>
            <consortium name="Caenorhabditis japonica Sequencing Consortium"/>
            <person name="Wilson R.K."/>
        </authorList>
    </citation>
    <scope>NUCLEOTIDE SEQUENCE [LARGE SCALE GENOMIC DNA]</scope>
    <source>
        <strain evidence="3">DF5081</strain>
    </source>
</reference>
<name>A0A8R1E1T7_CAEJA</name>
<reference evidence="2" key="2">
    <citation type="submission" date="2022-06" db="UniProtKB">
        <authorList>
            <consortium name="EnsemblMetazoa"/>
        </authorList>
    </citation>
    <scope>IDENTIFICATION</scope>
    <source>
        <strain evidence="2">DF5081</strain>
    </source>
</reference>
<evidence type="ECO:0000256" key="1">
    <source>
        <dbReference type="SAM" id="MobiDB-lite"/>
    </source>
</evidence>
<dbReference type="Proteomes" id="UP000005237">
    <property type="component" value="Unassembled WGS sequence"/>
</dbReference>
<dbReference type="AlphaFoldDB" id="A0A8R1E1T7"/>
<evidence type="ECO:0000313" key="2">
    <source>
        <dbReference type="EnsemblMetazoa" id="CJA17722.1"/>
    </source>
</evidence>
<organism evidence="2 3">
    <name type="scientific">Caenorhabditis japonica</name>
    <dbReference type="NCBI Taxonomy" id="281687"/>
    <lineage>
        <taxon>Eukaryota</taxon>
        <taxon>Metazoa</taxon>
        <taxon>Ecdysozoa</taxon>
        <taxon>Nematoda</taxon>
        <taxon>Chromadorea</taxon>
        <taxon>Rhabditida</taxon>
        <taxon>Rhabditina</taxon>
        <taxon>Rhabditomorpha</taxon>
        <taxon>Rhabditoidea</taxon>
        <taxon>Rhabditidae</taxon>
        <taxon>Peloderinae</taxon>
        <taxon>Caenorhabditis</taxon>
    </lineage>
</organism>
<feature type="region of interest" description="Disordered" evidence="1">
    <location>
        <begin position="227"/>
        <end position="259"/>
    </location>
</feature>
<protein>
    <submittedName>
        <fullName evidence="2">Uncharacterized protein</fullName>
    </submittedName>
</protein>
<keyword evidence="3" id="KW-1185">Reference proteome</keyword>
<proteinExistence type="predicted"/>